<evidence type="ECO:0000313" key="2">
    <source>
        <dbReference type="Proteomes" id="UP001469553"/>
    </source>
</evidence>
<organism evidence="1 2">
    <name type="scientific">Ameca splendens</name>
    <dbReference type="NCBI Taxonomy" id="208324"/>
    <lineage>
        <taxon>Eukaryota</taxon>
        <taxon>Metazoa</taxon>
        <taxon>Chordata</taxon>
        <taxon>Craniata</taxon>
        <taxon>Vertebrata</taxon>
        <taxon>Euteleostomi</taxon>
        <taxon>Actinopterygii</taxon>
        <taxon>Neopterygii</taxon>
        <taxon>Teleostei</taxon>
        <taxon>Neoteleostei</taxon>
        <taxon>Acanthomorphata</taxon>
        <taxon>Ovalentaria</taxon>
        <taxon>Atherinomorphae</taxon>
        <taxon>Cyprinodontiformes</taxon>
        <taxon>Goodeidae</taxon>
        <taxon>Ameca</taxon>
    </lineage>
</organism>
<name>A0ABV1A793_9TELE</name>
<reference evidence="1 2" key="1">
    <citation type="submission" date="2021-06" db="EMBL/GenBank/DDBJ databases">
        <authorList>
            <person name="Palmer J.M."/>
        </authorList>
    </citation>
    <scope>NUCLEOTIDE SEQUENCE [LARGE SCALE GENOMIC DNA]</scope>
    <source>
        <strain evidence="1 2">AS_MEX2019</strain>
        <tissue evidence="1">Muscle</tissue>
    </source>
</reference>
<dbReference type="EMBL" id="JAHRIP010085122">
    <property type="protein sequence ID" value="MEQ2314121.1"/>
    <property type="molecule type" value="Genomic_DNA"/>
</dbReference>
<comment type="caution">
    <text evidence="1">The sequence shown here is derived from an EMBL/GenBank/DDBJ whole genome shotgun (WGS) entry which is preliminary data.</text>
</comment>
<protein>
    <submittedName>
        <fullName evidence="1">Uncharacterized protein</fullName>
    </submittedName>
</protein>
<dbReference type="Proteomes" id="UP001469553">
    <property type="component" value="Unassembled WGS sequence"/>
</dbReference>
<keyword evidence="2" id="KW-1185">Reference proteome</keyword>
<sequence>MLNSWDEIGMKPFQNPKVNLHHPFQDVLPCWSCWYTQLCPGVTKQPFVAGFTAQVKAKGRVEVDVFIRPHVAQLHGLLTARQAFQQQQKSIFFCENGSLKLSQPFED</sequence>
<proteinExistence type="predicted"/>
<gene>
    <name evidence="1" type="ORF">AMECASPLE_008870</name>
</gene>
<accession>A0ABV1A793</accession>
<evidence type="ECO:0000313" key="1">
    <source>
        <dbReference type="EMBL" id="MEQ2314121.1"/>
    </source>
</evidence>